<evidence type="ECO:0000313" key="3">
    <source>
        <dbReference type="Proteomes" id="UP000184245"/>
    </source>
</evidence>
<dbReference type="InterPro" id="IPR024047">
    <property type="entry name" value="MM3350-like_sf"/>
</dbReference>
<dbReference type="InterPro" id="IPR012912">
    <property type="entry name" value="Plasmid_pRiA4b_Orf3-like"/>
</dbReference>
<dbReference type="PANTHER" id="PTHR41878:SF1">
    <property type="entry name" value="TNPR PROTEIN"/>
    <property type="match status" value="1"/>
</dbReference>
<dbReference type="Proteomes" id="UP000184245">
    <property type="component" value="Unassembled WGS sequence"/>
</dbReference>
<organism evidence="2 3">
    <name type="scientific">Lactonifactor longoviformis DSM 17459</name>
    <dbReference type="NCBI Taxonomy" id="1122155"/>
    <lineage>
        <taxon>Bacteria</taxon>
        <taxon>Bacillati</taxon>
        <taxon>Bacillota</taxon>
        <taxon>Clostridia</taxon>
        <taxon>Eubacteriales</taxon>
        <taxon>Clostridiaceae</taxon>
        <taxon>Lactonifactor</taxon>
    </lineage>
</organism>
<evidence type="ECO:0000259" key="1">
    <source>
        <dbReference type="Pfam" id="PF07929"/>
    </source>
</evidence>
<dbReference type="Gene3D" id="3.10.450.50">
    <property type="match status" value="1"/>
</dbReference>
<dbReference type="EMBL" id="FQVI01000003">
    <property type="protein sequence ID" value="SHE61467.1"/>
    <property type="molecule type" value="Genomic_DNA"/>
</dbReference>
<reference evidence="2 3" key="1">
    <citation type="submission" date="2016-11" db="EMBL/GenBank/DDBJ databases">
        <authorList>
            <person name="Jaros S."/>
            <person name="Januszkiewicz K."/>
            <person name="Wedrychowicz H."/>
        </authorList>
    </citation>
    <scope>NUCLEOTIDE SEQUENCE [LARGE SCALE GENOMIC DNA]</scope>
    <source>
        <strain evidence="2 3">DSM 17459</strain>
    </source>
</reference>
<dbReference type="OrthoDB" id="9801392at2"/>
<dbReference type="SUPFAM" id="SSF159941">
    <property type="entry name" value="MM3350-like"/>
    <property type="match status" value="1"/>
</dbReference>
<proteinExistence type="predicted"/>
<keyword evidence="3" id="KW-1185">Reference proteome</keyword>
<feature type="domain" description="Plasmid pRiA4b Orf3-like" evidence="1">
    <location>
        <begin position="3"/>
        <end position="150"/>
    </location>
</feature>
<dbReference type="PANTHER" id="PTHR41878">
    <property type="entry name" value="LEXA REPRESSOR-RELATED"/>
    <property type="match status" value="1"/>
</dbReference>
<dbReference type="SUPFAM" id="SSF103642">
    <property type="entry name" value="Sec-C motif"/>
    <property type="match status" value="1"/>
</dbReference>
<dbReference type="Pfam" id="PF07929">
    <property type="entry name" value="PRiA4_ORF3"/>
    <property type="match status" value="1"/>
</dbReference>
<dbReference type="RefSeq" id="WP_072849551.1">
    <property type="nucleotide sequence ID" value="NZ_FQVI01000003.1"/>
</dbReference>
<accession>A0A1M4UXV0</accession>
<evidence type="ECO:0000313" key="2">
    <source>
        <dbReference type="EMBL" id="SHE61467.1"/>
    </source>
</evidence>
<dbReference type="STRING" id="1122155.SAMN02745158_01028"/>
<protein>
    <submittedName>
        <fullName evidence="2">SEC-C motif-containing protein</fullName>
    </submittedName>
</protein>
<dbReference type="Gene3D" id="3.10.290.30">
    <property type="entry name" value="MM3350-like"/>
    <property type="match status" value="1"/>
</dbReference>
<dbReference type="Pfam" id="PF02810">
    <property type="entry name" value="SEC-C"/>
    <property type="match status" value="1"/>
</dbReference>
<dbReference type="AlphaFoldDB" id="A0A1M4UXV0"/>
<gene>
    <name evidence="2" type="ORF">SAMN02745158_01028</name>
</gene>
<sequence length="523" mass="59525">MQGYQLKIIIKNSKPPIWRRTAVPGDITFGQLHRVIQAVYGWKDSKPYIFEIPQKKIKIGPAEDQAIAPWLQNHKWIRYTYGSENAWEHRVEIEKEVDDALGYPRVDKYKGGNLPEDCGGIAGYYKLQEKGMAGEEEYSLEAVNQYLAEHLDFHKNSGASGETGEYTMAQWLMEAHPEELEELAELNHLASYKNLTKEELTVRLKELLLNEAHMSQLLLYAGADEYRVFLELTAGERGGRADLNFVYRSRLLRSCCILTRDTTLVVPEEVKALCRKIITPEFEAKHEEIETLRKYCSSASYLYGVTPVSLLTKLYNQYEGTRLTEEIMGTRCMELMNNGGTVTVINDSIVANELLEQDAYRMLLLLQGTKPYYIPPVRGLFLQYGVLYGEAPDQNGRELIRYVREELDAGQAQANSYFYEVQALIHKNYEMEDLIAAAAKYNITPGTKEQLAGLSERLRSVWNHTRRLGDRGYTPLELEILQKKTALSSGAGKPGPVQKSQKIYPNDPCPCGSGRKYKKCCGR</sequence>
<dbReference type="InterPro" id="IPR004027">
    <property type="entry name" value="SEC_C_motif"/>
</dbReference>
<name>A0A1M4UXV0_9CLOT</name>